<feature type="domain" description="UspA" evidence="4">
    <location>
        <begin position="5"/>
        <end position="143"/>
    </location>
</feature>
<name>A0A4R6P476_NOCIG</name>
<evidence type="ECO:0000256" key="3">
    <source>
        <dbReference type="ARBA" id="ARBA00022840"/>
    </source>
</evidence>
<feature type="domain" description="UspA" evidence="4">
    <location>
        <begin position="152"/>
        <end position="281"/>
    </location>
</feature>
<organism evidence="5 6">
    <name type="scientific">Nocardia ignorata</name>
    <dbReference type="NCBI Taxonomy" id="145285"/>
    <lineage>
        <taxon>Bacteria</taxon>
        <taxon>Bacillati</taxon>
        <taxon>Actinomycetota</taxon>
        <taxon>Actinomycetes</taxon>
        <taxon>Mycobacteriales</taxon>
        <taxon>Nocardiaceae</taxon>
        <taxon>Nocardia</taxon>
    </lineage>
</organism>
<dbReference type="AlphaFoldDB" id="A0A4R6P476"/>
<comment type="similarity">
    <text evidence="1">Belongs to the universal stress protein A family.</text>
</comment>
<evidence type="ECO:0000259" key="4">
    <source>
        <dbReference type="Pfam" id="PF00582"/>
    </source>
</evidence>
<dbReference type="Proteomes" id="UP000295087">
    <property type="component" value="Unassembled WGS sequence"/>
</dbReference>
<accession>A0A4R6P476</accession>
<dbReference type="PRINTS" id="PR01438">
    <property type="entry name" value="UNVRSLSTRESS"/>
</dbReference>
<evidence type="ECO:0000256" key="1">
    <source>
        <dbReference type="ARBA" id="ARBA00008791"/>
    </source>
</evidence>
<dbReference type="InterPro" id="IPR006016">
    <property type="entry name" value="UspA"/>
</dbReference>
<dbReference type="InterPro" id="IPR014729">
    <property type="entry name" value="Rossmann-like_a/b/a_fold"/>
</dbReference>
<dbReference type="InterPro" id="IPR006015">
    <property type="entry name" value="Universal_stress_UspA"/>
</dbReference>
<dbReference type="Pfam" id="PF00582">
    <property type="entry name" value="Usp"/>
    <property type="match status" value="2"/>
</dbReference>
<evidence type="ECO:0000313" key="6">
    <source>
        <dbReference type="Proteomes" id="UP000295087"/>
    </source>
</evidence>
<keyword evidence="2" id="KW-0547">Nucleotide-binding</keyword>
<evidence type="ECO:0000313" key="5">
    <source>
        <dbReference type="EMBL" id="TDP31863.1"/>
    </source>
</evidence>
<dbReference type="EMBL" id="SNXK01000007">
    <property type="protein sequence ID" value="TDP31863.1"/>
    <property type="molecule type" value="Genomic_DNA"/>
</dbReference>
<protein>
    <submittedName>
        <fullName evidence="5">Nucleotide-binding universal stress UspA family protein</fullName>
    </submittedName>
</protein>
<comment type="caution">
    <text evidence="5">The sequence shown here is derived from an EMBL/GenBank/DDBJ whole genome shotgun (WGS) entry which is preliminary data.</text>
</comment>
<evidence type="ECO:0000256" key="2">
    <source>
        <dbReference type="ARBA" id="ARBA00022741"/>
    </source>
</evidence>
<dbReference type="SUPFAM" id="SSF52402">
    <property type="entry name" value="Adenine nucleotide alpha hydrolases-like"/>
    <property type="match status" value="2"/>
</dbReference>
<dbReference type="PANTHER" id="PTHR46268:SF27">
    <property type="entry name" value="UNIVERSAL STRESS PROTEIN RV2623"/>
    <property type="match status" value="1"/>
</dbReference>
<reference evidence="5 6" key="1">
    <citation type="submission" date="2019-03" db="EMBL/GenBank/DDBJ databases">
        <title>Genomic Encyclopedia of Type Strains, Phase IV (KMG-IV): sequencing the most valuable type-strain genomes for metagenomic binning, comparative biology and taxonomic classification.</title>
        <authorList>
            <person name="Goeker M."/>
        </authorList>
    </citation>
    <scope>NUCLEOTIDE SEQUENCE [LARGE SCALE GENOMIC DNA]</scope>
    <source>
        <strain evidence="5 6">DSM 44496</strain>
    </source>
</reference>
<dbReference type="PANTHER" id="PTHR46268">
    <property type="entry name" value="STRESS RESPONSE PROTEIN NHAX"/>
    <property type="match status" value="1"/>
</dbReference>
<keyword evidence="3" id="KW-0067">ATP-binding</keyword>
<proteinExistence type="inferred from homology"/>
<gene>
    <name evidence="5" type="ORF">DFR75_10788</name>
</gene>
<sequence length="284" mass="30022">MTASPIVVGVDGSAHAMSAVRWAAEEAALHHAPLHLVHAIGIGWDLGPRLGVVTLRNQAYHDEGVAALTTAEHLSRQAAEPDALDVSVDLVWPAPVSVLAKKSRTARRLVVGSRGMDAIDRALLGSVSGALVRRSVCPIVVIPPNDLPPRDKPIVVGVDGSSASVRAIDVAFDEAAIRNVEVVAVLAWTAPENHTDDTEMAEHAQAVLAQSLAGYAEKYPQVPTRRIVAEDDPARRLLQESENAQLVVVGSRGRRGLAGFTLGSVSRAVLDRATVPVLVARPHC</sequence>
<dbReference type="Gene3D" id="3.40.50.620">
    <property type="entry name" value="HUPs"/>
    <property type="match status" value="2"/>
</dbReference>
<dbReference type="RefSeq" id="WP_243750054.1">
    <property type="nucleotide sequence ID" value="NZ_JBHXPO010000001.1"/>
</dbReference>
<dbReference type="GO" id="GO:0005524">
    <property type="term" value="F:ATP binding"/>
    <property type="evidence" value="ECO:0007669"/>
    <property type="project" value="UniProtKB-KW"/>
</dbReference>
<keyword evidence="6" id="KW-1185">Reference proteome</keyword>